<name>A0A0A1U008_ENTIV</name>
<dbReference type="RefSeq" id="XP_004254001.1">
    <property type="nucleotide sequence ID" value="XM_004253953.1"/>
</dbReference>
<evidence type="ECO:0000256" key="1">
    <source>
        <dbReference type="SAM" id="MobiDB-lite"/>
    </source>
</evidence>
<reference evidence="2 3" key="1">
    <citation type="submission" date="2012-10" db="EMBL/GenBank/DDBJ databases">
        <authorList>
            <person name="Zafar N."/>
            <person name="Inman J."/>
            <person name="Hall N."/>
            <person name="Lorenzi H."/>
            <person name="Caler E."/>
        </authorList>
    </citation>
    <scope>NUCLEOTIDE SEQUENCE [LARGE SCALE GENOMIC DNA]</scope>
    <source>
        <strain evidence="2 3">IP1</strain>
    </source>
</reference>
<evidence type="ECO:0000313" key="3">
    <source>
        <dbReference type="Proteomes" id="UP000014680"/>
    </source>
</evidence>
<accession>A0A0A1U008</accession>
<dbReference type="OMA" id="KQYLLWD"/>
<dbReference type="KEGG" id="eiv:EIN_094170"/>
<evidence type="ECO:0000313" key="2">
    <source>
        <dbReference type="EMBL" id="ELP87230.1"/>
    </source>
</evidence>
<dbReference type="InterPro" id="IPR013887">
    <property type="entry name" value="UPF0592"/>
</dbReference>
<gene>
    <name evidence="2" type="ORF">EIN_094170</name>
</gene>
<keyword evidence="3" id="KW-1185">Reference proteome</keyword>
<protein>
    <submittedName>
        <fullName evidence="2">Uncharacterized protein</fullName>
    </submittedName>
</protein>
<dbReference type="PANTHER" id="PTHR35397">
    <property type="entry name" value="C2 DOMAIN-CONTAINING PROTEIN-RELATED"/>
    <property type="match status" value="1"/>
</dbReference>
<organism evidence="2 3">
    <name type="scientific">Entamoeba invadens IP1</name>
    <dbReference type="NCBI Taxonomy" id="370355"/>
    <lineage>
        <taxon>Eukaryota</taxon>
        <taxon>Amoebozoa</taxon>
        <taxon>Evosea</taxon>
        <taxon>Archamoebae</taxon>
        <taxon>Mastigamoebida</taxon>
        <taxon>Entamoebidae</taxon>
        <taxon>Entamoeba</taxon>
    </lineage>
</organism>
<feature type="region of interest" description="Disordered" evidence="1">
    <location>
        <begin position="244"/>
        <end position="264"/>
    </location>
</feature>
<dbReference type="Pfam" id="PF08578">
    <property type="entry name" value="DUF1765"/>
    <property type="match status" value="1"/>
</dbReference>
<dbReference type="Proteomes" id="UP000014680">
    <property type="component" value="Unassembled WGS sequence"/>
</dbReference>
<dbReference type="EMBL" id="KB206860">
    <property type="protein sequence ID" value="ELP87230.1"/>
    <property type="molecule type" value="Genomic_DNA"/>
</dbReference>
<dbReference type="AlphaFoldDB" id="A0A0A1U008"/>
<dbReference type="OrthoDB" id="27638at2759"/>
<sequence length="715" mass="83067">MSVESSLSFYDFPRKIHLPTVDTYKQLLTYVVKSTPKITSIGEKLKNWKKHDQLAKRKLLLKFDEYLRVITVLLKKPIRPEFGEPQVAIGTGLIKIWDSSIEVIKVLSANEISEAMYRVILAIMNRSEFQPHHTVVIDGTASSEINCLSESYRKMLYTTYFHISDVYESFEDFLMASFRVEMTDDPMLLTTELPEEDMMDSASTYNTQDKPKPFPFHAQENILSVPIMTKILFGLQDKRKEIKKQMKDKEKEKEKKKPKKEMEKKEKLLASEITSLPEDSYFIQSGLSAHFLRFAPTALFILYFQMPSFQELFLDHIKEFPDANNVFLCVSEDEMDIAKKRLPRLFAWKQFHSYIRELGIDEQEDLFDQCGDTWLDLYHPGNDIFLSFYSQLVDLIYFLLLESKTSWGIVPGFAELTDVYLSEFFPPKRRHNLRAHKRTLKKLAVISPHYLSALSGLLLKTVNIFDFGAVVDVLNTVAKLHKHFSDHNDVPSSVAYALLHPIDSDDSSDSIMKKDERVFEIDSEHPADCTISAEELMALLEGLVNSDNCIVILSVLNVLFYVLNICCMSARTIILRLLLSTWFNKLFLHWSSDVRRGFIHLLLYRGTVNRRSHLNWDRFSKDEKKVNAKVLTDINMDLKEFDRNFVLNFESKVSEMKEICDGEKEGSIGPKQKIYLDMVLKEYNILLKQYMGWDKKDQAEVPPIKTDVYLLDDSY</sequence>
<proteinExistence type="predicted"/>
<dbReference type="VEuPathDB" id="AmoebaDB:EIN_094170"/>
<dbReference type="PANTHER" id="PTHR35397:SF1">
    <property type="entry name" value="ARMADILLO-LIKE HELICAL DOMAIN-CONTAINING PROTEIN"/>
    <property type="match status" value="1"/>
</dbReference>
<dbReference type="GeneID" id="14886379"/>